<dbReference type="EMBL" id="JAPDHZ010000002">
    <property type="protein sequence ID" value="MDG0789952.1"/>
    <property type="molecule type" value="Genomic_DNA"/>
</dbReference>
<dbReference type="PROSITE" id="PS50164">
    <property type="entry name" value="GIY_YIG"/>
    <property type="match status" value="1"/>
</dbReference>
<dbReference type="Pfam" id="PF01541">
    <property type="entry name" value="GIY-YIG"/>
    <property type="match status" value="1"/>
</dbReference>
<dbReference type="RefSeq" id="WP_277563838.1">
    <property type="nucleotide sequence ID" value="NZ_JAPDHZ010000002.1"/>
</dbReference>
<evidence type="ECO:0000259" key="1">
    <source>
        <dbReference type="PROSITE" id="PS50164"/>
    </source>
</evidence>
<accession>A0A9X4QLC2</accession>
<dbReference type="AlphaFoldDB" id="A0A9X4QLC2"/>
<proteinExistence type="predicted"/>
<evidence type="ECO:0000313" key="3">
    <source>
        <dbReference type="Proteomes" id="UP001153387"/>
    </source>
</evidence>
<name>A0A9X4QLC2_9BACL</name>
<gene>
    <name evidence="2" type="ORF">OMP38_03110</name>
</gene>
<dbReference type="Gene3D" id="3.40.1440.10">
    <property type="entry name" value="GIY-YIG endonuclease"/>
    <property type="match status" value="1"/>
</dbReference>
<dbReference type="InterPro" id="IPR000305">
    <property type="entry name" value="GIY-YIG_endonuc"/>
</dbReference>
<dbReference type="Proteomes" id="UP001153387">
    <property type="component" value="Unassembled WGS sequence"/>
</dbReference>
<evidence type="ECO:0000313" key="2">
    <source>
        <dbReference type="EMBL" id="MDG0789952.1"/>
    </source>
</evidence>
<reference evidence="2 3" key="1">
    <citation type="submission" date="2022-10" db="EMBL/GenBank/DDBJ databases">
        <title>Comparative genomic analysis of Cohnella hashimotonis sp. nov., isolated from the International Space Station.</title>
        <authorList>
            <person name="Simpson A."/>
            <person name="Venkateswaran K."/>
        </authorList>
    </citation>
    <scope>NUCLEOTIDE SEQUENCE [LARGE SCALE GENOMIC DNA]</scope>
    <source>
        <strain evidence="2 3">DSM 18997</strain>
    </source>
</reference>
<dbReference type="SUPFAM" id="SSF82771">
    <property type="entry name" value="GIY-YIG endonuclease"/>
    <property type="match status" value="1"/>
</dbReference>
<sequence>MPKQVIEILPSGYVKEFPGFDNLILNYDELATIIKNPDPNRVWHNMLKSVAGVYLIVDLTNGSQYVGSASGEEGILGRWKTYVDSQHGGNARLMELLSLEPDRYKHFQFSILSALPRTLTKTQVISHEQKYKQKLGSRAFGLNAN</sequence>
<feature type="domain" description="GIY-YIG" evidence="1">
    <location>
        <begin position="49"/>
        <end position="144"/>
    </location>
</feature>
<keyword evidence="3" id="KW-1185">Reference proteome</keyword>
<dbReference type="InterPro" id="IPR035901">
    <property type="entry name" value="GIY-YIG_endonuc_sf"/>
</dbReference>
<comment type="caution">
    <text evidence="2">The sequence shown here is derived from an EMBL/GenBank/DDBJ whole genome shotgun (WGS) entry which is preliminary data.</text>
</comment>
<dbReference type="CDD" id="cd10446">
    <property type="entry name" value="GIY-YIG_unchar_1"/>
    <property type="match status" value="1"/>
</dbReference>
<protein>
    <submittedName>
        <fullName evidence="2">GIY-YIG nuclease family protein</fullName>
    </submittedName>
</protein>
<organism evidence="2 3">
    <name type="scientific">Cohnella ginsengisoli</name>
    <dbReference type="NCBI Taxonomy" id="425004"/>
    <lineage>
        <taxon>Bacteria</taxon>
        <taxon>Bacillati</taxon>
        <taxon>Bacillota</taxon>
        <taxon>Bacilli</taxon>
        <taxon>Bacillales</taxon>
        <taxon>Paenibacillaceae</taxon>
        <taxon>Cohnella</taxon>
    </lineage>
</organism>